<dbReference type="InterPro" id="IPR000887">
    <property type="entry name" value="Aldlse_KDPG_KHG"/>
</dbReference>
<reference evidence="6 7" key="1">
    <citation type="journal article" date="2013" name="ISME J.">
        <title>Comparative genomics of pathogenic lineages of Vibrio nigripulchritudo identifies virulence-associated traits.</title>
        <authorList>
            <person name="Goudenege D."/>
            <person name="Labreuche Y."/>
            <person name="Krin E."/>
            <person name="Ansquer D."/>
            <person name="Mangenot S."/>
            <person name="Calteau A."/>
            <person name="Medigue C."/>
            <person name="Mazel D."/>
            <person name="Polz M.F."/>
            <person name="Le Roux F."/>
        </authorList>
    </citation>
    <scope>NUCLEOTIDE SEQUENCE [LARGE SCALE GENOMIC DNA]</scope>
    <source>
        <strain evidence="6 7">SOn1</strain>
    </source>
</reference>
<dbReference type="Gene3D" id="3.20.20.70">
    <property type="entry name" value="Aldolase class I"/>
    <property type="match status" value="1"/>
</dbReference>
<evidence type="ECO:0000313" key="7">
    <source>
        <dbReference type="Proteomes" id="UP000018211"/>
    </source>
</evidence>
<dbReference type="RefSeq" id="WP_022611459.1">
    <property type="nucleotide sequence ID" value="NZ_LK391965.1"/>
</dbReference>
<dbReference type="GO" id="GO:0008674">
    <property type="term" value="F:2-dehydro-3-deoxy-6-phosphogalactonate aldolase activity"/>
    <property type="evidence" value="ECO:0007669"/>
    <property type="project" value="UniProtKB-EC"/>
</dbReference>
<sequence length="218" mass="23607">MNTDQLRNNDWFNTLPLIAILRGVEPDEVIDIASVLLEYGFRFIEVPLNSPDAIKSIGKLVQRFGDKAIIGAGTVTTVDKLMPVIETDARLIVTPNLNPDVVSTAREHDCVVFTGVQTPSEAFSAIEHGTSALKFFPAELIQPTGIKAIKSVLPPNMICCPTGGIEADKNQLQSYIDAGVDGFGLGSGLYKKGITQSELRTRAKAFRDCWASLNSTGR</sequence>
<gene>
    <name evidence="6" type="ORF">VIBNISOn1_1720065</name>
</gene>
<dbReference type="PANTHER" id="PTHR30246:SF1">
    <property type="entry name" value="2-DEHYDRO-3-DEOXY-6-PHOSPHOGALACTONATE ALDOLASE-RELATED"/>
    <property type="match status" value="1"/>
</dbReference>
<keyword evidence="5" id="KW-0119">Carbohydrate metabolism</keyword>
<proteinExistence type="inferred from homology"/>
<protein>
    <submittedName>
        <fullName evidence="6">2-dehydro-3-deoxyphosphogalactonate aldolase</fullName>
        <ecNumber evidence="6">4.1.2.21</ecNumber>
    </submittedName>
</protein>
<evidence type="ECO:0000256" key="5">
    <source>
        <dbReference type="ARBA" id="ARBA00023277"/>
    </source>
</evidence>
<evidence type="ECO:0000256" key="4">
    <source>
        <dbReference type="ARBA" id="ARBA00023239"/>
    </source>
</evidence>
<dbReference type="AlphaFoldDB" id="A0AAV2VNY8"/>
<dbReference type="CDD" id="cd00452">
    <property type="entry name" value="KDPG_aldolase"/>
    <property type="match status" value="1"/>
</dbReference>
<dbReference type="Pfam" id="PF01081">
    <property type="entry name" value="Aldolase"/>
    <property type="match status" value="1"/>
</dbReference>
<comment type="subunit">
    <text evidence="3">Homotrimer.</text>
</comment>
<dbReference type="PANTHER" id="PTHR30246">
    <property type="entry name" value="2-KETO-3-DEOXY-6-PHOSPHOGLUCONATE ALDOLASE"/>
    <property type="match status" value="1"/>
</dbReference>
<keyword evidence="4 6" id="KW-0456">Lyase</keyword>
<dbReference type="SUPFAM" id="SSF51569">
    <property type="entry name" value="Aldolase"/>
    <property type="match status" value="1"/>
</dbReference>
<evidence type="ECO:0000256" key="3">
    <source>
        <dbReference type="ARBA" id="ARBA00011233"/>
    </source>
</evidence>
<evidence type="ECO:0000256" key="1">
    <source>
        <dbReference type="ARBA" id="ARBA00004761"/>
    </source>
</evidence>
<accession>A0AAV2VNY8</accession>
<comment type="pathway">
    <text evidence="1">Carbohydrate acid metabolism.</text>
</comment>
<dbReference type="EMBL" id="CAOF01000082">
    <property type="protein sequence ID" value="CCO46265.1"/>
    <property type="molecule type" value="Genomic_DNA"/>
</dbReference>
<comment type="similarity">
    <text evidence="2">Belongs to the KHG/KDPG aldolase family.</text>
</comment>
<dbReference type="EC" id="4.1.2.21" evidence="6"/>
<evidence type="ECO:0000256" key="2">
    <source>
        <dbReference type="ARBA" id="ARBA00006906"/>
    </source>
</evidence>
<evidence type="ECO:0000313" key="6">
    <source>
        <dbReference type="EMBL" id="CCO46265.1"/>
    </source>
</evidence>
<comment type="caution">
    <text evidence="6">The sequence shown here is derived from an EMBL/GenBank/DDBJ whole genome shotgun (WGS) entry which is preliminary data.</text>
</comment>
<dbReference type="InterPro" id="IPR013785">
    <property type="entry name" value="Aldolase_TIM"/>
</dbReference>
<dbReference type="NCBIfam" id="NF006600">
    <property type="entry name" value="PRK09140.1"/>
    <property type="match status" value="1"/>
</dbReference>
<name>A0AAV2VNY8_9VIBR</name>
<dbReference type="Proteomes" id="UP000018211">
    <property type="component" value="Unassembled WGS sequence"/>
</dbReference>
<organism evidence="6 7">
    <name type="scientific">Vibrio nigripulchritudo SOn1</name>
    <dbReference type="NCBI Taxonomy" id="1238450"/>
    <lineage>
        <taxon>Bacteria</taxon>
        <taxon>Pseudomonadati</taxon>
        <taxon>Pseudomonadota</taxon>
        <taxon>Gammaproteobacteria</taxon>
        <taxon>Vibrionales</taxon>
        <taxon>Vibrionaceae</taxon>
        <taxon>Vibrio</taxon>
    </lineage>
</organism>